<evidence type="ECO:0000313" key="2">
    <source>
        <dbReference type="EMBL" id="KKK99411.1"/>
    </source>
</evidence>
<feature type="transmembrane region" description="Helical" evidence="1">
    <location>
        <begin position="142"/>
        <end position="162"/>
    </location>
</feature>
<dbReference type="EMBL" id="LAZR01045214">
    <property type="protein sequence ID" value="KKK99411.1"/>
    <property type="molecule type" value="Genomic_DNA"/>
</dbReference>
<comment type="caution">
    <text evidence="2">The sequence shown here is derived from an EMBL/GenBank/DDBJ whole genome shotgun (WGS) entry which is preliminary data.</text>
</comment>
<evidence type="ECO:0000256" key="1">
    <source>
        <dbReference type="SAM" id="Phobius"/>
    </source>
</evidence>
<dbReference type="AlphaFoldDB" id="A0A0F9CS83"/>
<accession>A0A0F9CS83</accession>
<feature type="transmembrane region" description="Helical" evidence="1">
    <location>
        <begin position="83"/>
        <end position="101"/>
    </location>
</feature>
<dbReference type="SUPFAM" id="SSF103473">
    <property type="entry name" value="MFS general substrate transporter"/>
    <property type="match status" value="1"/>
</dbReference>
<feature type="transmembrane region" description="Helical" evidence="1">
    <location>
        <begin position="54"/>
        <end position="76"/>
    </location>
</feature>
<keyword evidence="1" id="KW-1133">Transmembrane helix</keyword>
<reference evidence="2" key="1">
    <citation type="journal article" date="2015" name="Nature">
        <title>Complex archaea that bridge the gap between prokaryotes and eukaryotes.</title>
        <authorList>
            <person name="Spang A."/>
            <person name="Saw J.H."/>
            <person name="Jorgensen S.L."/>
            <person name="Zaremba-Niedzwiedzka K."/>
            <person name="Martijn J."/>
            <person name="Lind A.E."/>
            <person name="van Eijk R."/>
            <person name="Schleper C."/>
            <person name="Guy L."/>
            <person name="Ettema T.J."/>
        </authorList>
    </citation>
    <scope>NUCLEOTIDE SEQUENCE</scope>
</reference>
<evidence type="ECO:0008006" key="3">
    <source>
        <dbReference type="Google" id="ProtNLM"/>
    </source>
</evidence>
<sequence length="171" mass="18399">MSSILFEKKRADVNSIGVRFAAILISVCTMMYFINMPLMLGLAVNDLSLVESQVWLLGGLFLGGAALAAVLSILFIRIAHWQRLIFISGFMSLLAFSLPVFISGFTFLLVCQGLAGLFAGLGYAVAIACLGDTTNPTRSYALALTCQTAVVAVVGYLLLSWLPEGRLLTRL</sequence>
<feature type="transmembrane region" description="Helical" evidence="1">
    <location>
        <begin position="107"/>
        <end position="130"/>
    </location>
</feature>
<keyword evidence="1" id="KW-0472">Membrane</keyword>
<protein>
    <recommendedName>
        <fullName evidence="3">Major facilitator superfamily (MFS) profile domain-containing protein</fullName>
    </recommendedName>
</protein>
<name>A0A0F9CS83_9ZZZZ</name>
<dbReference type="InterPro" id="IPR036259">
    <property type="entry name" value="MFS_trans_sf"/>
</dbReference>
<proteinExistence type="predicted"/>
<keyword evidence="1" id="KW-0812">Transmembrane</keyword>
<organism evidence="2">
    <name type="scientific">marine sediment metagenome</name>
    <dbReference type="NCBI Taxonomy" id="412755"/>
    <lineage>
        <taxon>unclassified sequences</taxon>
        <taxon>metagenomes</taxon>
        <taxon>ecological metagenomes</taxon>
    </lineage>
</organism>
<feature type="transmembrane region" description="Helical" evidence="1">
    <location>
        <begin position="16"/>
        <end position="34"/>
    </location>
</feature>
<gene>
    <name evidence="2" type="ORF">LCGC14_2633020</name>
</gene>